<dbReference type="InterPro" id="IPR021109">
    <property type="entry name" value="Peptidase_aspartic_dom_sf"/>
</dbReference>
<evidence type="ECO:0000256" key="2">
    <source>
        <dbReference type="SAM" id="MobiDB-lite"/>
    </source>
</evidence>
<evidence type="ECO:0000259" key="3">
    <source>
        <dbReference type="PROSITE" id="PS51767"/>
    </source>
</evidence>
<dbReference type="PRINTS" id="PR00792">
    <property type="entry name" value="PEPSIN"/>
</dbReference>
<feature type="domain" description="Peptidase A1" evidence="3">
    <location>
        <begin position="69"/>
        <end position="397"/>
    </location>
</feature>
<feature type="region of interest" description="Disordered" evidence="2">
    <location>
        <begin position="424"/>
        <end position="467"/>
    </location>
</feature>
<dbReference type="InterPro" id="IPR033121">
    <property type="entry name" value="PEPTIDASE_A1"/>
</dbReference>
<dbReference type="PANTHER" id="PTHR47966">
    <property type="entry name" value="BETA-SITE APP-CLEAVING ENZYME, ISOFORM A-RELATED"/>
    <property type="match status" value="1"/>
</dbReference>
<gene>
    <name evidence="4" type="ORF">B0T25DRAFT_507591</name>
</gene>
<organism evidence="4 5">
    <name type="scientific">Lasiosphaeria hispida</name>
    <dbReference type="NCBI Taxonomy" id="260671"/>
    <lineage>
        <taxon>Eukaryota</taxon>
        <taxon>Fungi</taxon>
        <taxon>Dikarya</taxon>
        <taxon>Ascomycota</taxon>
        <taxon>Pezizomycotina</taxon>
        <taxon>Sordariomycetes</taxon>
        <taxon>Sordariomycetidae</taxon>
        <taxon>Sordariales</taxon>
        <taxon>Lasiosphaeriaceae</taxon>
        <taxon>Lasiosphaeria</taxon>
    </lineage>
</organism>
<sequence>MRRRAPTAVLTVTEQSTTYTYTTVTVKPTPNPTRVNVTAMFKDVSYNIKCEYHFHSAVDPSPARQLNTSIPKVWIGSPAQLVTLDFDTGSSETWIDPPCTYWEALPAYAEACRLSGVYVPQQSETSIDVNGTCPPRWITYGSGATFIQYFRDTVNFKGDSFRLLAPVQFGVSTYAEGMVNGIFGAAYGAGYNQNYSGFIDAMYNQGIIQDKDFSVALGSVDKDEGEIVFGGIDTSKFMGPLHGLPIAHQYPRYWLTVTGISVTPPGSCTSIPVTGPTFAERFLPDTGTTLSYIPEDAFYAILDYFPDAVPEPGLGYTVDCSHLNDEGTIDFAFGDFTIHVPYREFIFQLPPLFTWESPDVVCVVGAVPSESFFILGDTFLRATYALFSQQEHKIYLAQYENCGTSILSSHRNLAGLVGNCGHRRFPQPEDDPPENAVGAGMYGHPRSPGSSSSTFSSSPSPSATGFGTCRTLSTGTYSPLYPSSTDIVDRHNRRNMFPKPPIQTAGIGKRSLYRPAAASIPAAASLSDDGSDPNTLPWPTGLAISPRNTQTIPESTRHHNSGHARHVSQSTDKHPTTDSEAGISLTATTVEIPAATFPSTTVDGTTITITFAATNTVGTQGGSKDTTTDCGSDSSSSSSDASSDWAGGPWSSYSSLSGSSSEYSWTSTVSMSFPITWTSSDWEPEPSSSEVASSGGEVKSVTYTITGVSTILTTTLVVTLGPSPPETSTFSKITQSEIWTVSSIWNSWSGSSSELSWSTYSSGAPLETPLSISGTDLSSSTSFSWESSTSSDVVTIAVEPSETIIVERSSTTYTIIDGFTESPRPSASDSIWTSDTSPYWPSSSPAGVWTNSSRQATTTVVFTATETETVTAVPTSDIDGYVSTWAWTASDDFSMEVVQTLAPRADPLPNPSQEVDEEKSKLMAKNEDESEKTICVRAMQERRNLVRARAFCRRVLELNAKSSSEDVEHTLPRYLQPGCLAEADADARGASQNIASACKYVIEVADAGIGGNIQNVFDNKTDDVNGDSES</sequence>
<dbReference type="InterPro" id="IPR001461">
    <property type="entry name" value="Aspartic_peptidase_A1"/>
</dbReference>
<dbReference type="PANTHER" id="PTHR47966:SF65">
    <property type="entry name" value="ASPARTIC-TYPE ENDOPEPTIDASE"/>
    <property type="match status" value="1"/>
</dbReference>
<feature type="region of interest" description="Disordered" evidence="2">
    <location>
        <begin position="524"/>
        <end position="579"/>
    </location>
</feature>
<dbReference type="SUPFAM" id="SSF50630">
    <property type="entry name" value="Acid proteases"/>
    <property type="match status" value="1"/>
</dbReference>
<reference evidence="4" key="2">
    <citation type="submission" date="2023-06" db="EMBL/GenBank/DDBJ databases">
        <authorList>
            <consortium name="Lawrence Berkeley National Laboratory"/>
            <person name="Haridas S."/>
            <person name="Hensen N."/>
            <person name="Bonometti L."/>
            <person name="Westerberg I."/>
            <person name="Brannstrom I.O."/>
            <person name="Guillou S."/>
            <person name="Cros-Aarteil S."/>
            <person name="Calhoun S."/>
            <person name="Kuo A."/>
            <person name="Mondo S."/>
            <person name="Pangilinan J."/>
            <person name="Riley R."/>
            <person name="Labutti K."/>
            <person name="Andreopoulos B."/>
            <person name="Lipzen A."/>
            <person name="Chen C."/>
            <person name="Yanf M."/>
            <person name="Daum C."/>
            <person name="Ng V."/>
            <person name="Clum A."/>
            <person name="Steindorff A."/>
            <person name="Ohm R."/>
            <person name="Martin F."/>
            <person name="Silar P."/>
            <person name="Natvig D."/>
            <person name="Lalanne C."/>
            <person name="Gautier V."/>
            <person name="Ament-Velasquez S.L."/>
            <person name="Kruys A."/>
            <person name="Hutchinson M.I."/>
            <person name="Powell A.J."/>
            <person name="Barry K."/>
            <person name="Miller A.N."/>
            <person name="Grigoriev I.V."/>
            <person name="Debuchy R."/>
            <person name="Gladieux P."/>
            <person name="Thoren M.H."/>
            <person name="Johannesson H."/>
        </authorList>
    </citation>
    <scope>NUCLEOTIDE SEQUENCE</scope>
    <source>
        <strain evidence="4">CBS 955.72</strain>
    </source>
</reference>
<dbReference type="Gene3D" id="2.40.70.10">
    <property type="entry name" value="Acid Proteases"/>
    <property type="match status" value="2"/>
</dbReference>
<dbReference type="GO" id="GO:0004190">
    <property type="term" value="F:aspartic-type endopeptidase activity"/>
    <property type="evidence" value="ECO:0007669"/>
    <property type="project" value="InterPro"/>
</dbReference>
<feature type="region of interest" description="Disordered" evidence="2">
    <location>
        <begin position="904"/>
        <end position="926"/>
    </location>
</feature>
<evidence type="ECO:0000313" key="5">
    <source>
        <dbReference type="Proteomes" id="UP001275084"/>
    </source>
</evidence>
<comment type="caution">
    <text evidence="4">The sequence shown here is derived from an EMBL/GenBank/DDBJ whole genome shotgun (WGS) entry which is preliminary data.</text>
</comment>
<evidence type="ECO:0000256" key="1">
    <source>
        <dbReference type="ARBA" id="ARBA00007447"/>
    </source>
</evidence>
<reference evidence="4" key="1">
    <citation type="journal article" date="2023" name="Mol. Phylogenet. Evol.">
        <title>Genome-scale phylogeny and comparative genomics of the fungal order Sordariales.</title>
        <authorList>
            <person name="Hensen N."/>
            <person name="Bonometti L."/>
            <person name="Westerberg I."/>
            <person name="Brannstrom I.O."/>
            <person name="Guillou S."/>
            <person name="Cros-Aarteil S."/>
            <person name="Calhoun S."/>
            <person name="Haridas S."/>
            <person name="Kuo A."/>
            <person name="Mondo S."/>
            <person name="Pangilinan J."/>
            <person name="Riley R."/>
            <person name="LaButti K."/>
            <person name="Andreopoulos B."/>
            <person name="Lipzen A."/>
            <person name="Chen C."/>
            <person name="Yan M."/>
            <person name="Daum C."/>
            <person name="Ng V."/>
            <person name="Clum A."/>
            <person name="Steindorff A."/>
            <person name="Ohm R.A."/>
            <person name="Martin F."/>
            <person name="Silar P."/>
            <person name="Natvig D.O."/>
            <person name="Lalanne C."/>
            <person name="Gautier V."/>
            <person name="Ament-Velasquez S.L."/>
            <person name="Kruys A."/>
            <person name="Hutchinson M.I."/>
            <person name="Powell A.J."/>
            <person name="Barry K."/>
            <person name="Miller A.N."/>
            <person name="Grigoriev I.V."/>
            <person name="Debuchy R."/>
            <person name="Gladieux P."/>
            <person name="Hiltunen Thoren M."/>
            <person name="Johannesson H."/>
        </authorList>
    </citation>
    <scope>NUCLEOTIDE SEQUENCE</scope>
    <source>
        <strain evidence="4">CBS 955.72</strain>
    </source>
</reference>
<dbReference type="EMBL" id="JAUIQD010000006">
    <property type="protein sequence ID" value="KAK3346933.1"/>
    <property type="molecule type" value="Genomic_DNA"/>
</dbReference>
<dbReference type="Pfam" id="PF00026">
    <property type="entry name" value="Asp"/>
    <property type="match status" value="1"/>
</dbReference>
<accession>A0AAJ0HC97</accession>
<evidence type="ECO:0000313" key="4">
    <source>
        <dbReference type="EMBL" id="KAK3346933.1"/>
    </source>
</evidence>
<feature type="compositionally biased region" description="Low complexity" evidence="2">
    <location>
        <begin position="447"/>
        <end position="467"/>
    </location>
</feature>
<name>A0AAJ0HC97_9PEZI</name>
<proteinExistence type="inferred from homology"/>
<protein>
    <submittedName>
        <fullName evidence="4">Aspartic peptidase domain-containing protein</fullName>
    </submittedName>
</protein>
<dbReference type="Proteomes" id="UP001275084">
    <property type="component" value="Unassembled WGS sequence"/>
</dbReference>
<dbReference type="PROSITE" id="PS51767">
    <property type="entry name" value="PEPTIDASE_A1"/>
    <property type="match status" value="1"/>
</dbReference>
<keyword evidence="5" id="KW-1185">Reference proteome</keyword>
<dbReference type="AlphaFoldDB" id="A0AAJ0HC97"/>
<feature type="region of interest" description="Disordered" evidence="2">
    <location>
        <begin position="616"/>
        <end position="647"/>
    </location>
</feature>
<dbReference type="GO" id="GO:0006508">
    <property type="term" value="P:proteolysis"/>
    <property type="evidence" value="ECO:0007669"/>
    <property type="project" value="InterPro"/>
</dbReference>
<comment type="similarity">
    <text evidence="1">Belongs to the peptidase A1 family.</text>
</comment>